<dbReference type="AlphaFoldDB" id="A0A7S4CVQ8"/>
<dbReference type="SUPFAM" id="SSF48350">
    <property type="entry name" value="GTPase activation domain, GAP"/>
    <property type="match status" value="1"/>
</dbReference>
<dbReference type="GO" id="GO:0031901">
    <property type="term" value="C:early endosome membrane"/>
    <property type="evidence" value="ECO:0007669"/>
    <property type="project" value="UniProtKB-SubCell"/>
</dbReference>
<dbReference type="InterPro" id="IPR000300">
    <property type="entry name" value="IPPc"/>
</dbReference>
<dbReference type="Pfam" id="PF22669">
    <property type="entry name" value="Exo_endo_phos2"/>
    <property type="match status" value="1"/>
</dbReference>
<dbReference type="InterPro" id="IPR000198">
    <property type="entry name" value="RhoGAP_dom"/>
</dbReference>
<dbReference type="Pfam" id="PF00620">
    <property type="entry name" value="RhoGAP"/>
    <property type="match status" value="1"/>
</dbReference>
<dbReference type="SMART" id="SM00324">
    <property type="entry name" value="RhoGAP"/>
    <property type="match status" value="1"/>
</dbReference>
<reference evidence="6" key="1">
    <citation type="submission" date="2021-01" db="EMBL/GenBank/DDBJ databases">
        <authorList>
            <person name="Corre E."/>
            <person name="Pelletier E."/>
            <person name="Niang G."/>
            <person name="Scheremetjew M."/>
            <person name="Finn R."/>
            <person name="Kale V."/>
            <person name="Holt S."/>
            <person name="Cochrane G."/>
            <person name="Meng A."/>
            <person name="Brown T."/>
            <person name="Cohen L."/>
        </authorList>
    </citation>
    <scope>NUCLEOTIDE SEQUENCE</scope>
    <source>
        <strain evidence="6">CCMP1594</strain>
    </source>
</reference>
<accession>A0A7S4CVQ8</accession>
<dbReference type="InterPro" id="IPR048869">
    <property type="entry name" value="OCRL-1_2_ASH"/>
</dbReference>
<dbReference type="InterPro" id="IPR008936">
    <property type="entry name" value="Rho_GTPase_activation_prot"/>
</dbReference>
<dbReference type="Gene3D" id="1.10.555.10">
    <property type="entry name" value="Rho GTPase activation protein"/>
    <property type="match status" value="1"/>
</dbReference>
<protein>
    <recommendedName>
        <fullName evidence="5">Rho-GAP domain-containing protein</fullName>
    </recommendedName>
</protein>
<evidence type="ECO:0000256" key="3">
    <source>
        <dbReference type="ARBA" id="ARBA00022753"/>
    </source>
</evidence>
<dbReference type="InterPro" id="IPR036691">
    <property type="entry name" value="Endo/exonu/phosph_ase_sf"/>
</dbReference>
<dbReference type="InterPro" id="IPR013783">
    <property type="entry name" value="Ig-like_fold"/>
</dbReference>
<name>A0A7S4CVQ8_9EUGL</name>
<dbReference type="GO" id="GO:0030670">
    <property type="term" value="C:phagocytic vesicle membrane"/>
    <property type="evidence" value="ECO:0007669"/>
    <property type="project" value="UniProtKB-SubCell"/>
</dbReference>
<dbReference type="GO" id="GO:0046856">
    <property type="term" value="P:phosphatidylinositol dephosphorylation"/>
    <property type="evidence" value="ECO:0007669"/>
    <property type="project" value="InterPro"/>
</dbReference>
<keyword evidence="4" id="KW-0968">Cytoplasmic vesicle</keyword>
<dbReference type="GO" id="GO:0007165">
    <property type="term" value="P:signal transduction"/>
    <property type="evidence" value="ECO:0007669"/>
    <property type="project" value="InterPro"/>
</dbReference>
<dbReference type="PANTHER" id="PTHR11200">
    <property type="entry name" value="INOSITOL 5-PHOSPHATASE"/>
    <property type="match status" value="1"/>
</dbReference>
<dbReference type="SUPFAM" id="SSF56219">
    <property type="entry name" value="DNase I-like"/>
    <property type="match status" value="1"/>
</dbReference>
<feature type="domain" description="Rho-GAP" evidence="5">
    <location>
        <begin position="532"/>
        <end position="734"/>
    </location>
</feature>
<organism evidence="6">
    <name type="scientific">Eutreptiella gymnastica</name>
    <dbReference type="NCBI Taxonomy" id="73025"/>
    <lineage>
        <taxon>Eukaryota</taxon>
        <taxon>Discoba</taxon>
        <taxon>Euglenozoa</taxon>
        <taxon>Euglenida</taxon>
        <taxon>Spirocuta</taxon>
        <taxon>Euglenophyceae</taxon>
        <taxon>Eutreptiales</taxon>
        <taxon>Eutreptiaceae</taxon>
        <taxon>Eutreptiella</taxon>
    </lineage>
</organism>
<evidence type="ECO:0000256" key="2">
    <source>
        <dbReference type="ARBA" id="ARBA00004580"/>
    </source>
</evidence>
<dbReference type="InterPro" id="IPR046985">
    <property type="entry name" value="IP5"/>
</dbReference>
<evidence type="ECO:0000256" key="4">
    <source>
        <dbReference type="ARBA" id="ARBA00023329"/>
    </source>
</evidence>
<sequence length="734" mass="83333">MYLNKSNIPPKWSEFTANHDSFLNTQNPEAWVQSQLRMSASQYTETRDIRIATCSWNVNQVKVCKSIHMRDWLQLQGDHKPDIIAIGLQEVDMSMMAMKNQVTHAHEPWLKCFRSELGIPETDSNKAPYVELKNRQLVGLFLVVFVSAELYPFVSDVEIHVVCTGAMSGTLGNKGGIGLSLKLFASQVCIINAHLAAHMEAVEKRNKNFQQIIRQLRFNKPGFDHPLGPMQHDILIFMGDLNYRIGNIPYEQIISAIDKQDWALLRRHDQLDQQLQEPVFDGWRVAVPEFAPTYRYDSGTDNYDTSEKRRTPAWTDRVLWYNPNPQQGKFQALSFRSYPQLKWSDHKPVACFLRCPAKVEVKEKKQKVMAQIRAQMDQRKEDELVPKATLSATELQFGDVEVNTPVSRTIELQNIGGCVMEYLVASYGNTAIDQSCIMVDPCKSIVFPGQSCTITVTYVLQHAAVQEHLNRLSHSREKDARDDVVKGIWNIAVPLIVALNGGSKTMAFDTKAQYSPSCYNNTLETLIQLREMPIIEYCQRPHNHSHKNQVTMVPKELWYMIDFIYAKYATGDTHSFLNADSLVEGGDPVEVASIKNHLDRKYGKLDALRVKPASVAEALFTFLQQLQQPVIPYQLYHQAIEAAKGTKGQAEKSVIAHLPAVHYNVFFYLVSFVRFMLEQAETQKGTLGAMVVQGFAGAILRPPEEDWDHDGDAGDDDEIEARTAFLMLFVKDEA</sequence>
<dbReference type="Gene3D" id="2.60.40.10">
    <property type="entry name" value="Immunoglobulins"/>
    <property type="match status" value="1"/>
</dbReference>
<keyword evidence="3" id="KW-0967">Endosome</keyword>
<evidence type="ECO:0000313" key="6">
    <source>
        <dbReference type="EMBL" id="CAE0808018.1"/>
    </source>
</evidence>
<evidence type="ECO:0000259" key="5">
    <source>
        <dbReference type="PROSITE" id="PS50238"/>
    </source>
</evidence>
<proteinExistence type="predicted"/>
<dbReference type="PROSITE" id="PS50238">
    <property type="entry name" value="RHOGAP"/>
    <property type="match status" value="1"/>
</dbReference>
<dbReference type="PANTHER" id="PTHR11200:SF300">
    <property type="entry name" value="TYPE II INOSITOL 1,4,5-TRISPHOSPHATE 5-PHOSPHATASE"/>
    <property type="match status" value="1"/>
</dbReference>
<dbReference type="Gene3D" id="3.60.10.10">
    <property type="entry name" value="Endonuclease/exonuclease/phosphatase"/>
    <property type="match status" value="1"/>
</dbReference>
<evidence type="ECO:0000256" key="1">
    <source>
        <dbReference type="ARBA" id="ARBA00004146"/>
    </source>
</evidence>
<comment type="subcellular location">
    <subcellularLocation>
        <location evidence="2">Cytoplasmic vesicle</location>
        <location evidence="2">Phagosome membrane</location>
    </subcellularLocation>
    <subcellularLocation>
        <location evidence="1">Early endosome membrane</location>
    </subcellularLocation>
</comment>
<dbReference type="Pfam" id="PF21310">
    <property type="entry name" value="OCRL-like_ASH"/>
    <property type="match status" value="1"/>
</dbReference>
<dbReference type="GO" id="GO:0004439">
    <property type="term" value="F:phosphatidylinositol-4,5-bisphosphate 5-phosphatase activity"/>
    <property type="evidence" value="ECO:0007669"/>
    <property type="project" value="TreeGrafter"/>
</dbReference>
<dbReference type="EMBL" id="HBJA01054000">
    <property type="protein sequence ID" value="CAE0808018.1"/>
    <property type="molecule type" value="Transcribed_RNA"/>
</dbReference>
<gene>
    <name evidence="6" type="ORF">EGYM00163_LOCUS19147</name>
</gene>
<dbReference type="SMART" id="SM00128">
    <property type="entry name" value="IPPc"/>
    <property type="match status" value="1"/>
</dbReference>